<dbReference type="Gene3D" id="3.40.50.10490">
    <property type="entry name" value="Glucose-6-phosphate isomerase like protein, domain 1"/>
    <property type="match status" value="1"/>
</dbReference>
<proteinExistence type="predicted"/>
<accession>A0A0F9A6Z8</accession>
<sequence>AVIGDGAAMSAHFVEDLIKLRDVRAMAFDSAPLLTCLGNDVGFDRVYEFPVKLFANGGALFAVSSSGQSDDILRAGRAASRRQCAVVTLSGFTDANPLRRAGNVNFYVPCEAYGLVETAHAALLHCILDCK</sequence>
<reference evidence="2" key="1">
    <citation type="journal article" date="2015" name="Nature">
        <title>Complex archaea that bridge the gap between prokaryotes and eukaryotes.</title>
        <authorList>
            <person name="Spang A."/>
            <person name="Saw J.H."/>
            <person name="Jorgensen S.L."/>
            <person name="Zaremba-Niedzwiedzka K."/>
            <person name="Martijn J."/>
            <person name="Lind A.E."/>
            <person name="van Eijk R."/>
            <person name="Schleper C."/>
            <person name="Guy L."/>
            <person name="Ettema T.J."/>
        </authorList>
    </citation>
    <scope>NUCLEOTIDE SEQUENCE</scope>
</reference>
<dbReference type="GO" id="GO:0097367">
    <property type="term" value="F:carbohydrate derivative binding"/>
    <property type="evidence" value="ECO:0007669"/>
    <property type="project" value="InterPro"/>
</dbReference>
<organism evidence="2">
    <name type="scientific">marine sediment metagenome</name>
    <dbReference type="NCBI Taxonomy" id="412755"/>
    <lineage>
        <taxon>unclassified sequences</taxon>
        <taxon>metagenomes</taxon>
        <taxon>ecological metagenomes</taxon>
    </lineage>
</organism>
<dbReference type="PANTHER" id="PTHR30390">
    <property type="entry name" value="SEDOHEPTULOSE 7-PHOSPHATE ISOMERASE / DNAA INITIATOR-ASSOCIATING FACTOR FOR REPLICATION INITIATION"/>
    <property type="match status" value="1"/>
</dbReference>
<name>A0A0F9A6Z8_9ZZZZ</name>
<dbReference type="InterPro" id="IPR001347">
    <property type="entry name" value="SIS_dom"/>
</dbReference>
<dbReference type="InterPro" id="IPR046348">
    <property type="entry name" value="SIS_dom_sf"/>
</dbReference>
<protein>
    <recommendedName>
        <fullName evidence="1">SIS domain-containing protein</fullName>
    </recommendedName>
</protein>
<dbReference type="EMBL" id="LAZR01059372">
    <property type="protein sequence ID" value="KKK67931.1"/>
    <property type="molecule type" value="Genomic_DNA"/>
</dbReference>
<feature type="domain" description="SIS" evidence="1">
    <location>
        <begin position="1"/>
        <end position="131"/>
    </location>
</feature>
<dbReference type="PROSITE" id="PS51464">
    <property type="entry name" value="SIS"/>
    <property type="match status" value="1"/>
</dbReference>
<comment type="caution">
    <text evidence="2">The sequence shown here is derived from an EMBL/GenBank/DDBJ whole genome shotgun (WGS) entry which is preliminary data.</text>
</comment>
<dbReference type="SUPFAM" id="SSF53697">
    <property type="entry name" value="SIS domain"/>
    <property type="match status" value="1"/>
</dbReference>
<dbReference type="AlphaFoldDB" id="A0A0F9A6Z8"/>
<dbReference type="InterPro" id="IPR050099">
    <property type="entry name" value="SIS_GmhA/DiaA_subfam"/>
</dbReference>
<evidence type="ECO:0000259" key="1">
    <source>
        <dbReference type="PROSITE" id="PS51464"/>
    </source>
</evidence>
<feature type="non-terminal residue" evidence="2">
    <location>
        <position position="1"/>
    </location>
</feature>
<gene>
    <name evidence="2" type="ORF">LCGC14_2949130</name>
</gene>
<dbReference type="GO" id="GO:1901135">
    <property type="term" value="P:carbohydrate derivative metabolic process"/>
    <property type="evidence" value="ECO:0007669"/>
    <property type="project" value="InterPro"/>
</dbReference>
<evidence type="ECO:0000313" key="2">
    <source>
        <dbReference type="EMBL" id="KKK67931.1"/>
    </source>
</evidence>
<dbReference type="PANTHER" id="PTHR30390:SF7">
    <property type="entry name" value="PHOSPHOHEPTOSE ISOMERASE"/>
    <property type="match status" value="1"/>
</dbReference>